<dbReference type="GO" id="GO:0032259">
    <property type="term" value="P:methylation"/>
    <property type="evidence" value="ECO:0007669"/>
    <property type="project" value="UniProtKB-KW"/>
</dbReference>
<evidence type="ECO:0000256" key="3">
    <source>
        <dbReference type="ARBA" id="ARBA00022603"/>
    </source>
</evidence>
<comment type="caution">
    <text evidence="7">The sequence shown here is derived from an EMBL/GenBank/DDBJ whole genome shotgun (WGS) entry which is preliminary data.</text>
</comment>
<dbReference type="eggNOG" id="COG2813">
    <property type="taxonomic scope" value="Bacteria"/>
</dbReference>
<dbReference type="Pfam" id="PF05175">
    <property type="entry name" value="MTS"/>
    <property type="match status" value="1"/>
</dbReference>
<gene>
    <name evidence="7" type="ORF">RRU01S_12_02060</name>
</gene>
<dbReference type="PROSITE" id="PS00092">
    <property type="entry name" value="N6_MTASE"/>
    <property type="match status" value="1"/>
</dbReference>
<evidence type="ECO:0000313" key="8">
    <source>
        <dbReference type="Proteomes" id="UP000028701"/>
    </source>
</evidence>
<dbReference type="PANTHER" id="PTHR47816:SF4">
    <property type="entry name" value="RIBOSOMAL RNA SMALL SUBUNIT METHYLTRANSFERASE C"/>
    <property type="match status" value="1"/>
</dbReference>
<evidence type="ECO:0000256" key="4">
    <source>
        <dbReference type="ARBA" id="ARBA00022679"/>
    </source>
</evidence>
<dbReference type="InterPro" id="IPR007848">
    <property type="entry name" value="Small_mtfrase_dom"/>
</dbReference>
<keyword evidence="5" id="KW-0949">S-adenosyl-L-methionine</keyword>
<dbReference type="SUPFAM" id="SSF53335">
    <property type="entry name" value="S-adenosyl-L-methionine-dependent methyltransferases"/>
    <property type="match status" value="1"/>
</dbReference>
<keyword evidence="2" id="KW-0698">rRNA processing</keyword>
<proteinExistence type="predicted"/>
<dbReference type="OrthoDB" id="9816072at2"/>
<dbReference type="InterPro" id="IPR002052">
    <property type="entry name" value="DNA_methylase_N6_adenine_CS"/>
</dbReference>
<dbReference type="RefSeq" id="WP_045230183.1">
    <property type="nucleotide sequence ID" value="NZ_BBJU01000012.1"/>
</dbReference>
<keyword evidence="1" id="KW-0963">Cytoplasm</keyword>
<organism evidence="7 8">
    <name type="scientific">Agrobacterium rubi TR3 = NBRC 13261</name>
    <dbReference type="NCBI Taxonomy" id="1368415"/>
    <lineage>
        <taxon>Bacteria</taxon>
        <taxon>Pseudomonadati</taxon>
        <taxon>Pseudomonadota</taxon>
        <taxon>Alphaproteobacteria</taxon>
        <taxon>Hyphomicrobiales</taxon>
        <taxon>Rhizobiaceae</taxon>
        <taxon>Rhizobium/Agrobacterium group</taxon>
        <taxon>Agrobacterium</taxon>
    </lineage>
</organism>
<dbReference type="EMBL" id="BBJU01000012">
    <property type="protein sequence ID" value="GAK70623.1"/>
    <property type="molecule type" value="Genomic_DNA"/>
</dbReference>
<dbReference type="GO" id="GO:0003676">
    <property type="term" value="F:nucleic acid binding"/>
    <property type="evidence" value="ECO:0007669"/>
    <property type="project" value="InterPro"/>
</dbReference>
<dbReference type="InterPro" id="IPR029063">
    <property type="entry name" value="SAM-dependent_MTases_sf"/>
</dbReference>
<protein>
    <submittedName>
        <fullName evidence="7">Putative ribosomal RNA small subunit methyltransferase</fullName>
    </submittedName>
</protein>
<reference evidence="7 8" key="1">
    <citation type="submission" date="2014-08" db="EMBL/GenBank/DDBJ databases">
        <title>Whole genome shotgun sequence of Rhizobium rubi NBRC 13261.</title>
        <authorList>
            <person name="Katano-Makiyama Y."/>
            <person name="Hosoyama A."/>
            <person name="Hashimoto M."/>
            <person name="Hosoyama Y."/>
            <person name="Noguchi M."/>
            <person name="Tsuchikane K."/>
            <person name="Uohara A."/>
            <person name="Ohji S."/>
            <person name="Ichikawa N."/>
            <person name="Kimura A."/>
            <person name="Yamazoe A."/>
            <person name="Fujita N."/>
        </authorList>
    </citation>
    <scope>NUCLEOTIDE SEQUENCE [LARGE SCALE GENOMIC DNA]</scope>
    <source>
        <strain evidence="7 8">NBRC 13261</strain>
    </source>
</reference>
<accession>A0A081CVC7</accession>
<evidence type="ECO:0000313" key="7">
    <source>
        <dbReference type="EMBL" id="GAK70623.1"/>
    </source>
</evidence>
<dbReference type="InterPro" id="IPR046977">
    <property type="entry name" value="RsmC/RlmG"/>
</dbReference>
<evidence type="ECO:0000259" key="6">
    <source>
        <dbReference type="Pfam" id="PF05175"/>
    </source>
</evidence>
<keyword evidence="4 7" id="KW-0808">Transferase</keyword>
<dbReference type="Gene3D" id="3.40.50.150">
    <property type="entry name" value="Vaccinia Virus protein VP39"/>
    <property type="match status" value="1"/>
</dbReference>
<evidence type="ECO:0000256" key="1">
    <source>
        <dbReference type="ARBA" id="ARBA00022490"/>
    </source>
</evidence>
<dbReference type="GO" id="GO:0006364">
    <property type="term" value="P:rRNA processing"/>
    <property type="evidence" value="ECO:0007669"/>
    <property type="project" value="UniProtKB-KW"/>
</dbReference>
<feature type="domain" description="Methyltransferase small" evidence="6">
    <location>
        <begin position="166"/>
        <end position="335"/>
    </location>
</feature>
<dbReference type="Proteomes" id="UP000028701">
    <property type="component" value="Unassembled WGS sequence"/>
</dbReference>
<evidence type="ECO:0000256" key="5">
    <source>
        <dbReference type="ARBA" id="ARBA00022691"/>
    </source>
</evidence>
<dbReference type="PANTHER" id="PTHR47816">
    <property type="entry name" value="RIBOSOMAL RNA SMALL SUBUNIT METHYLTRANSFERASE C"/>
    <property type="match status" value="1"/>
</dbReference>
<dbReference type="AlphaFoldDB" id="A0A081CVC7"/>
<keyword evidence="3 7" id="KW-0489">Methyltransferase</keyword>
<dbReference type="CDD" id="cd02440">
    <property type="entry name" value="AdoMet_MTases"/>
    <property type="match status" value="1"/>
</dbReference>
<evidence type="ECO:0000256" key="2">
    <source>
        <dbReference type="ARBA" id="ARBA00022552"/>
    </source>
</evidence>
<name>A0A081CVC7_9HYPH</name>
<sequence>MSRDAVKTLFHPFAADMLASPKAGERVLFLGAEAGAPRLEGFEAAITAVQNLRPLYRALQAQGAEVAPDISGEDYDVALLIGGKHRGENENRLAEALTRVKAGGLIVAAGSKEDGIVTLRKTLSKLGIEAESTPKYHGVAIWFRRPDDVSAAVSKLQQGTVTIDGRFTAMPGMFSHDRVDGGSELLASRLPTDFDGNAADFGAGWGYLSVMLAEKSSRTARIDLFEADWNALEFAKTNMLENCPRLTARFFWQDLVAEPPKEKYDLIIMNPPFHANGQASEPALGQAMIKTAATALRSGGKLLMVANRGMPYETILSTEFRSSQEVCRNSRFKVLSAQK</sequence>
<dbReference type="GO" id="GO:0008170">
    <property type="term" value="F:N-methyltransferase activity"/>
    <property type="evidence" value="ECO:0007669"/>
    <property type="project" value="UniProtKB-ARBA"/>
</dbReference>
<dbReference type="GO" id="GO:0008757">
    <property type="term" value="F:S-adenosylmethionine-dependent methyltransferase activity"/>
    <property type="evidence" value="ECO:0007669"/>
    <property type="project" value="InterPro"/>
</dbReference>